<dbReference type="OrthoDB" id="2428204at2759"/>
<comment type="caution">
    <text evidence="1">The sequence shown here is derived from an EMBL/GenBank/DDBJ whole genome shotgun (WGS) entry which is preliminary data.</text>
</comment>
<dbReference type="AlphaFoldDB" id="A0A164T8J2"/>
<proteinExistence type="predicted"/>
<accession>A0A164T8J2</accession>
<reference evidence="1 2" key="1">
    <citation type="submission" date="2016-03" db="EMBL/GenBank/DDBJ databases">
        <title>EvidentialGene: Evidence-directed Construction of Genes on Genomes.</title>
        <authorList>
            <person name="Gilbert D.G."/>
            <person name="Choi J.-H."/>
            <person name="Mockaitis K."/>
            <person name="Colbourne J."/>
            <person name="Pfrender M."/>
        </authorList>
    </citation>
    <scope>NUCLEOTIDE SEQUENCE [LARGE SCALE GENOMIC DNA]</scope>
    <source>
        <strain evidence="1 2">Xinb3</strain>
        <tissue evidence="1">Complete organism</tissue>
    </source>
</reference>
<name>A0A164T8J2_9CRUS</name>
<sequence length="44" mass="5120">MKQEFLKIRPVTGLTRRVSRKMKNEETSLADWDTIDKVSDILAV</sequence>
<feature type="non-terminal residue" evidence="1">
    <location>
        <position position="44"/>
    </location>
</feature>
<dbReference type="EMBL" id="LRGB01001864">
    <property type="protein sequence ID" value="KZS10268.1"/>
    <property type="molecule type" value="Genomic_DNA"/>
</dbReference>
<evidence type="ECO:0000313" key="1">
    <source>
        <dbReference type="EMBL" id="KZS10268.1"/>
    </source>
</evidence>
<gene>
    <name evidence="1" type="ORF">APZ42_025303</name>
</gene>
<evidence type="ECO:0000313" key="2">
    <source>
        <dbReference type="Proteomes" id="UP000076858"/>
    </source>
</evidence>
<keyword evidence="2" id="KW-1185">Reference proteome</keyword>
<dbReference type="Proteomes" id="UP000076858">
    <property type="component" value="Unassembled WGS sequence"/>
</dbReference>
<organism evidence="1 2">
    <name type="scientific">Daphnia magna</name>
    <dbReference type="NCBI Taxonomy" id="35525"/>
    <lineage>
        <taxon>Eukaryota</taxon>
        <taxon>Metazoa</taxon>
        <taxon>Ecdysozoa</taxon>
        <taxon>Arthropoda</taxon>
        <taxon>Crustacea</taxon>
        <taxon>Branchiopoda</taxon>
        <taxon>Diplostraca</taxon>
        <taxon>Cladocera</taxon>
        <taxon>Anomopoda</taxon>
        <taxon>Daphniidae</taxon>
        <taxon>Daphnia</taxon>
    </lineage>
</organism>
<protein>
    <submittedName>
        <fullName evidence="1">Uncharacterized protein</fullName>
    </submittedName>
</protein>